<organism evidence="1 2">
    <name type="scientific">Mesobaculum littorinae</name>
    <dbReference type="NCBI Taxonomy" id="2486419"/>
    <lineage>
        <taxon>Bacteria</taxon>
        <taxon>Pseudomonadati</taxon>
        <taxon>Pseudomonadota</taxon>
        <taxon>Alphaproteobacteria</taxon>
        <taxon>Rhodobacterales</taxon>
        <taxon>Roseobacteraceae</taxon>
        <taxon>Mesobaculum</taxon>
    </lineage>
</organism>
<reference evidence="1 2" key="1">
    <citation type="submission" date="2018-11" db="EMBL/GenBank/DDBJ databases">
        <title>Mesobaculum littorinae gen. nov., sp. nov., isolated from Littorina scabra that represents a novel genus of the order Rhodobacteraceae.</title>
        <authorList>
            <person name="Li F."/>
        </authorList>
    </citation>
    <scope>NUCLEOTIDE SEQUENCE [LARGE SCALE GENOMIC DNA]</scope>
    <source>
        <strain evidence="1 2">M0103</strain>
    </source>
</reference>
<evidence type="ECO:0000313" key="1">
    <source>
        <dbReference type="EMBL" id="RVV98320.1"/>
    </source>
</evidence>
<dbReference type="AlphaFoldDB" id="A0A438AHY3"/>
<dbReference type="Proteomes" id="UP000285908">
    <property type="component" value="Unassembled WGS sequence"/>
</dbReference>
<gene>
    <name evidence="1" type="ORF">EKE94_05160</name>
</gene>
<accession>A0A438AHY3</accession>
<sequence length="67" mass="7053">MPPGDVARVIAFGGTGKAIVTHHRNVFDPPEIMASNADHAASLAQLPITATSVEGWARLFNAALTRD</sequence>
<keyword evidence="2" id="KW-1185">Reference proteome</keyword>
<name>A0A438AHY3_9RHOB</name>
<comment type="caution">
    <text evidence="1">The sequence shown here is derived from an EMBL/GenBank/DDBJ whole genome shotgun (WGS) entry which is preliminary data.</text>
</comment>
<dbReference type="EMBL" id="RQXX01000002">
    <property type="protein sequence ID" value="RVV98320.1"/>
    <property type="molecule type" value="Genomic_DNA"/>
</dbReference>
<dbReference type="RefSeq" id="WP_127905553.1">
    <property type="nucleotide sequence ID" value="NZ_RQXX01000002.1"/>
</dbReference>
<proteinExistence type="predicted"/>
<evidence type="ECO:0000313" key="2">
    <source>
        <dbReference type="Proteomes" id="UP000285908"/>
    </source>
</evidence>
<protein>
    <submittedName>
        <fullName evidence="1">Uncharacterized protein</fullName>
    </submittedName>
</protein>